<dbReference type="OrthoDB" id="5867527at2759"/>
<dbReference type="GO" id="GO:0005243">
    <property type="term" value="F:gap junction channel activity"/>
    <property type="evidence" value="ECO:0007669"/>
    <property type="project" value="TreeGrafter"/>
</dbReference>
<keyword evidence="7 9" id="KW-0472">Membrane</keyword>
<keyword evidence="6 9" id="KW-0406">Ion transport</keyword>
<evidence type="ECO:0000256" key="5">
    <source>
        <dbReference type="ARBA" id="ARBA00022989"/>
    </source>
</evidence>
<evidence type="ECO:0000313" key="10">
    <source>
        <dbReference type="EMBL" id="ESP01167.1"/>
    </source>
</evidence>
<dbReference type="PROSITE" id="PS51013">
    <property type="entry name" value="PANNEXIN"/>
    <property type="match status" value="1"/>
</dbReference>
<evidence type="ECO:0000256" key="8">
    <source>
        <dbReference type="ARBA" id="ARBA00023303"/>
    </source>
</evidence>
<feature type="transmembrane region" description="Helical" evidence="9">
    <location>
        <begin position="262"/>
        <end position="292"/>
    </location>
</feature>
<evidence type="ECO:0000256" key="9">
    <source>
        <dbReference type="RuleBase" id="RU010713"/>
    </source>
</evidence>
<accession>V4B596</accession>
<evidence type="ECO:0000256" key="6">
    <source>
        <dbReference type="ARBA" id="ARBA00023065"/>
    </source>
</evidence>
<protein>
    <recommendedName>
        <fullName evidence="9">Innexin</fullName>
    </recommendedName>
</protein>
<evidence type="ECO:0000256" key="2">
    <source>
        <dbReference type="ARBA" id="ARBA00022448"/>
    </source>
</evidence>
<keyword evidence="5 9" id="KW-1133">Transmembrane helix</keyword>
<feature type="transmembrane region" description="Helical" evidence="9">
    <location>
        <begin position="186"/>
        <end position="208"/>
    </location>
</feature>
<dbReference type="OMA" id="QFTRTWE"/>
<comment type="subcellular location">
    <subcellularLocation>
        <location evidence="1 9">Cell membrane</location>
        <topology evidence="1 9">Multi-pass membrane protein</topology>
    </subcellularLocation>
</comment>
<evidence type="ECO:0000256" key="7">
    <source>
        <dbReference type="ARBA" id="ARBA00023136"/>
    </source>
</evidence>
<feature type="transmembrane region" description="Helical" evidence="9">
    <location>
        <begin position="159"/>
        <end position="181"/>
    </location>
</feature>
<comment type="function">
    <text evidence="9">Structural component of the gap junctions.</text>
</comment>
<comment type="similarity">
    <text evidence="9">Belongs to the pannexin family.</text>
</comment>
<dbReference type="GO" id="GO:0005921">
    <property type="term" value="C:gap junction"/>
    <property type="evidence" value="ECO:0007669"/>
    <property type="project" value="UniProtKB-UniRule"/>
</dbReference>
<gene>
    <name evidence="9" type="primary">inx</name>
    <name evidence="10" type="ORF">LOTGIDRAFT_139782</name>
</gene>
<dbReference type="KEGG" id="lgi:LOTGIDRAFT_139782"/>
<dbReference type="PRINTS" id="PR01262">
    <property type="entry name" value="INNEXIN"/>
</dbReference>
<dbReference type="Proteomes" id="UP000030746">
    <property type="component" value="Unassembled WGS sequence"/>
</dbReference>
<dbReference type="AlphaFoldDB" id="V4B596"/>
<evidence type="ECO:0000256" key="1">
    <source>
        <dbReference type="ARBA" id="ARBA00004651"/>
    </source>
</evidence>
<keyword evidence="2 9" id="KW-0813">Transport</keyword>
<dbReference type="GeneID" id="20234229"/>
<evidence type="ECO:0000313" key="11">
    <source>
        <dbReference type="Proteomes" id="UP000030746"/>
    </source>
</evidence>
<dbReference type="PANTHER" id="PTHR11893">
    <property type="entry name" value="INNEXIN"/>
    <property type="match status" value="1"/>
</dbReference>
<keyword evidence="11" id="KW-1185">Reference proteome</keyword>
<dbReference type="CTD" id="20234229"/>
<sequence length="376" mass="44177">DRLNHIWAVFIFSIFALIVVLEQFVGDPIHCWCPAEFTDSHCNYTEAYCWIEDTYYIPNDQAVPWEESARRQDEVKYYPWVPLILVFLAGCFKLPNLIWDMLNGVTGVNISKVIETVEESTMAADRRLKIEFVANYLDKWLFHSRKLSYGTLYKLFESLSSFMCFCFGQGTVSFITGLYILIKFCYLCVAVTLLFLLNKVLAMNYTIYGWEVLDNLINGEELVESSRFPRVTLCDFQIRQLQNIQTYSVQCLLSVNLFNEKIFIFTWFWLVALSILNLFAWLSALNAFSLPCSRRKWIRTHMDAMRRKSHDEVKEQFIMFLGIDGIFLLRLIEDNSSEITIADIILELWRLFNKRGRISSTPDVGQYIQTLRFHHE</sequence>
<evidence type="ECO:0000256" key="3">
    <source>
        <dbReference type="ARBA" id="ARBA00022475"/>
    </source>
</evidence>
<evidence type="ECO:0000256" key="4">
    <source>
        <dbReference type="ARBA" id="ARBA00022692"/>
    </source>
</evidence>
<feature type="transmembrane region" description="Helical" evidence="9">
    <location>
        <begin position="77"/>
        <end position="99"/>
    </location>
</feature>
<dbReference type="GO" id="GO:0005886">
    <property type="term" value="C:plasma membrane"/>
    <property type="evidence" value="ECO:0007669"/>
    <property type="project" value="UniProtKB-SubCell"/>
</dbReference>
<dbReference type="RefSeq" id="XP_009048110.1">
    <property type="nucleotide sequence ID" value="XM_009049862.1"/>
</dbReference>
<organism evidence="10 11">
    <name type="scientific">Lottia gigantea</name>
    <name type="common">Giant owl limpet</name>
    <dbReference type="NCBI Taxonomy" id="225164"/>
    <lineage>
        <taxon>Eukaryota</taxon>
        <taxon>Metazoa</taxon>
        <taxon>Spiralia</taxon>
        <taxon>Lophotrochozoa</taxon>
        <taxon>Mollusca</taxon>
        <taxon>Gastropoda</taxon>
        <taxon>Patellogastropoda</taxon>
        <taxon>Lottioidea</taxon>
        <taxon>Lottiidae</taxon>
        <taxon>Lottia</taxon>
    </lineage>
</organism>
<dbReference type="Pfam" id="PF00876">
    <property type="entry name" value="Innexin"/>
    <property type="match status" value="1"/>
</dbReference>
<feature type="transmembrane region" description="Helical" evidence="9">
    <location>
        <begin position="6"/>
        <end position="25"/>
    </location>
</feature>
<dbReference type="EMBL" id="KB200522">
    <property type="protein sequence ID" value="ESP01167.1"/>
    <property type="molecule type" value="Genomic_DNA"/>
</dbReference>
<keyword evidence="8 9" id="KW-0407">Ion channel</keyword>
<dbReference type="HOGENOM" id="CLU_035763_0_1_1"/>
<dbReference type="InterPro" id="IPR000990">
    <property type="entry name" value="Innexin"/>
</dbReference>
<keyword evidence="3" id="KW-1003">Cell membrane</keyword>
<keyword evidence="4 9" id="KW-0812">Transmembrane</keyword>
<comment type="caution">
    <text evidence="9">Lacks conserved residue(s) required for the propagation of feature annotation.</text>
</comment>
<dbReference type="GO" id="GO:0034220">
    <property type="term" value="P:monoatomic ion transmembrane transport"/>
    <property type="evidence" value="ECO:0007669"/>
    <property type="project" value="UniProtKB-KW"/>
</dbReference>
<proteinExistence type="inferred from homology"/>
<reference evidence="10 11" key="1">
    <citation type="journal article" date="2013" name="Nature">
        <title>Insights into bilaterian evolution from three spiralian genomes.</title>
        <authorList>
            <person name="Simakov O."/>
            <person name="Marletaz F."/>
            <person name="Cho S.J."/>
            <person name="Edsinger-Gonzales E."/>
            <person name="Havlak P."/>
            <person name="Hellsten U."/>
            <person name="Kuo D.H."/>
            <person name="Larsson T."/>
            <person name="Lv J."/>
            <person name="Arendt D."/>
            <person name="Savage R."/>
            <person name="Osoegawa K."/>
            <person name="de Jong P."/>
            <person name="Grimwood J."/>
            <person name="Chapman J.A."/>
            <person name="Shapiro H."/>
            <person name="Aerts A."/>
            <person name="Otillar R.P."/>
            <person name="Terry A.Y."/>
            <person name="Boore J.L."/>
            <person name="Grigoriev I.V."/>
            <person name="Lindberg D.R."/>
            <person name="Seaver E.C."/>
            <person name="Weisblat D.A."/>
            <person name="Putnam N.H."/>
            <person name="Rokhsar D.S."/>
        </authorList>
    </citation>
    <scope>NUCLEOTIDE SEQUENCE [LARGE SCALE GENOMIC DNA]</scope>
</reference>
<feature type="non-terminal residue" evidence="10">
    <location>
        <position position="1"/>
    </location>
</feature>
<name>V4B596_LOTGI</name>
<dbReference type="PANTHER" id="PTHR11893:SF36">
    <property type="entry name" value="INNEXIN-5"/>
    <property type="match status" value="1"/>
</dbReference>